<dbReference type="Pfam" id="PF00179">
    <property type="entry name" value="UQ_con"/>
    <property type="match status" value="1"/>
</dbReference>
<sequence length="221" mass="24890">MASSMGTSHSSAGLLLAREFSGLKKRPTCKYFVVYDMVNENIFEWVIYVIGPPGTFYDGGCYRAIMRFPVDYPMSPPSVQFTSKVMHPNVYRDGKVCITTLQIMSSDARETESVLFWRPVLGVEQAVISVVSLLSDPNVDDPANTDAAKCLAETPLRFKEICAKHAKASLAALPKDFEYPQLEERRATEDSVENKKNDTHCSFDDDDEEEYVYSDDEYTSM</sequence>
<organism evidence="3">
    <name type="scientific">Mucochytrium quahogii</name>
    <dbReference type="NCBI Taxonomy" id="96639"/>
    <lineage>
        <taxon>Eukaryota</taxon>
        <taxon>Sar</taxon>
        <taxon>Stramenopiles</taxon>
        <taxon>Bigyra</taxon>
        <taxon>Labyrinthulomycetes</taxon>
        <taxon>Thraustochytrida</taxon>
        <taxon>Thraustochytriidae</taxon>
        <taxon>Mucochytrium</taxon>
    </lineage>
</organism>
<dbReference type="InterPro" id="IPR016135">
    <property type="entry name" value="UBQ-conjugating_enzyme/RWD"/>
</dbReference>
<dbReference type="PROSITE" id="PS50127">
    <property type="entry name" value="UBC_2"/>
    <property type="match status" value="1"/>
</dbReference>
<name>A0A7S2SCM5_9STRA</name>
<reference evidence="3" key="1">
    <citation type="submission" date="2021-01" db="EMBL/GenBank/DDBJ databases">
        <authorList>
            <person name="Corre E."/>
            <person name="Pelletier E."/>
            <person name="Niang G."/>
            <person name="Scheremetjew M."/>
            <person name="Finn R."/>
            <person name="Kale V."/>
            <person name="Holt S."/>
            <person name="Cochrane G."/>
            <person name="Meng A."/>
            <person name="Brown T."/>
            <person name="Cohen L."/>
        </authorList>
    </citation>
    <scope>NUCLEOTIDE SEQUENCE</scope>
    <source>
        <strain evidence="3">NY070348D</strain>
    </source>
</reference>
<proteinExistence type="predicted"/>
<dbReference type="AlphaFoldDB" id="A0A7S2SCM5"/>
<protein>
    <recommendedName>
        <fullName evidence="2">UBC core domain-containing protein</fullName>
    </recommendedName>
</protein>
<evidence type="ECO:0000259" key="2">
    <source>
        <dbReference type="PROSITE" id="PS50127"/>
    </source>
</evidence>
<dbReference type="EMBL" id="HBHK01020093">
    <property type="protein sequence ID" value="CAD9696173.1"/>
    <property type="molecule type" value="Transcribed_RNA"/>
</dbReference>
<dbReference type="SUPFAM" id="SSF54495">
    <property type="entry name" value="UBC-like"/>
    <property type="match status" value="1"/>
</dbReference>
<feature type="compositionally biased region" description="Acidic residues" evidence="1">
    <location>
        <begin position="204"/>
        <end position="221"/>
    </location>
</feature>
<evidence type="ECO:0000313" key="3">
    <source>
        <dbReference type="EMBL" id="CAD9696173.1"/>
    </source>
</evidence>
<feature type="domain" description="UBC core" evidence="2">
    <location>
        <begin position="11"/>
        <end position="171"/>
    </location>
</feature>
<feature type="compositionally biased region" description="Basic and acidic residues" evidence="1">
    <location>
        <begin position="184"/>
        <end position="203"/>
    </location>
</feature>
<evidence type="ECO:0000256" key="1">
    <source>
        <dbReference type="SAM" id="MobiDB-lite"/>
    </source>
</evidence>
<gene>
    <name evidence="3" type="ORF">QSP1433_LOCUS12751</name>
</gene>
<dbReference type="Gene3D" id="3.10.110.10">
    <property type="entry name" value="Ubiquitin Conjugating Enzyme"/>
    <property type="match status" value="1"/>
</dbReference>
<feature type="region of interest" description="Disordered" evidence="1">
    <location>
        <begin position="184"/>
        <end position="221"/>
    </location>
</feature>
<dbReference type="SMART" id="SM00212">
    <property type="entry name" value="UBCc"/>
    <property type="match status" value="1"/>
</dbReference>
<accession>A0A7S2SCM5</accession>
<dbReference type="InterPro" id="IPR000608">
    <property type="entry name" value="UBC"/>
</dbReference>
<dbReference type="PANTHER" id="PTHR24067">
    <property type="entry name" value="UBIQUITIN-CONJUGATING ENZYME E2"/>
    <property type="match status" value="1"/>
</dbReference>
<dbReference type="InterPro" id="IPR050113">
    <property type="entry name" value="Ub_conjugating_enzyme"/>
</dbReference>